<comment type="caution">
    <text evidence="1">The sequence shown here is derived from an EMBL/GenBank/DDBJ whole genome shotgun (WGS) entry which is preliminary data.</text>
</comment>
<protein>
    <submittedName>
        <fullName evidence="1">Uncharacterized protein</fullName>
    </submittedName>
</protein>
<proteinExistence type="predicted"/>
<reference evidence="1 2" key="1">
    <citation type="submission" date="2023-03" db="EMBL/GenBank/DDBJ databases">
        <title>Genome insight into feeding habits of ladybird beetles.</title>
        <authorList>
            <person name="Li H.-S."/>
            <person name="Huang Y.-H."/>
            <person name="Pang H."/>
        </authorList>
    </citation>
    <scope>NUCLEOTIDE SEQUENCE [LARGE SCALE GENOMIC DNA]</scope>
    <source>
        <strain evidence="1">SYSU_2023b</strain>
        <tissue evidence="1">Whole body</tissue>
    </source>
</reference>
<evidence type="ECO:0000313" key="1">
    <source>
        <dbReference type="EMBL" id="KAK9888448.1"/>
    </source>
</evidence>
<name>A0AAW1V4Z0_9CUCU</name>
<dbReference type="AlphaFoldDB" id="A0AAW1V4Z0"/>
<evidence type="ECO:0000313" key="2">
    <source>
        <dbReference type="Proteomes" id="UP001431783"/>
    </source>
</evidence>
<sequence length="67" mass="7755">KANLKENPSCFDIQYPISLNNFMILDKWLESSGKWAQSGYGLLNQHLRPYPMDVGHIITQRDGDYLL</sequence>
<feature type="non-terminal residue" evidence="1">
    <location>
        <position position="67"/>
    </location>
</feature>
<dbReference type="EMBL" id="JARQZJ010000121">
    <property type="protein sequence ID" value="KAK9888448.1"/>
    <property type="molecule type" value="Genomic_DNA"/>
</dbReference>
<keyword evidence="2" id="KW-1185">Reference proteome</keyword>
<accession>A0AAW1V4Z0</accession>
<organism evidence="1 2">
    <name type="scientific">Henosepilachna vigintioctopunctata</name>
    <dbReference type="NCBI Taxonomy" id="420089"/>
    <lineage>
        <taxon>Eukaryota</taxon>
        <taxon>Metazoa</taxon>
        <taxon>Ecdysozoa</taxon>
        <taxon>Arthropoda</taxon>
        <taxon>Hexapoda</taxon>
        <taxon>Insecta</taxon>
        <taxon>Pterygota</taxon>
        <taxon>Neoptera</taxon>
        <taxon>Endopterygota</taxon>
        <taxon>Coleoptera</taxon>
        <taxon>Polyphaga</taxon>
        <taxon>Cucujiformia</taxon>
        <taxon>Coccinelloidea</taxon>
        <taxon>Coccinellidae</taxon>
        <taxon>Epilachninae</taxon>
        <taxon>Epilachnini</taxon>
        <taxon>Henosepilachna</taxon>
    </lineage>
</organism>
<gene>
    <name evidence="1" type="ORF">WA026_000697</name>
</gene>
<feature type="non-terminal residue" evidence="1">
    <location>
        <position position="1"/>
    </location>
</feature>
<dbReference type="Proteomes" id="UP001431783">
    <property type="component" value="Unassembled WGS sequence"/>
</dbReference>